<organism evidence="1 2">
    <name type="scientific">Dendrothele bispora (strain CBS 962.96)</name>
    <dbReference type="NCBI Taxonomy" id="1314807"/>
    <lineage>
        <taxon>Eukaryota</taxon>
        <taxon>Fungi</taxon>
        <taxon>Dikarya</taxon>
        <taxon>Basidiomycota</taxon>
        <taxon>Agaricomycotina</taxon>
        <taxon>Agaricomycetes</taxon>
        <taxon>Agaricomycetidae</taxon>
        <taxon>Agaricales</taxon>
        <taxon>Agaricales incertae sedis</taxon>
        <taxon>Dendrothele</taxon>
    </lineage>
</organism>
<feature type="non-terminal residue" evidence="1">
    <location>
        <position position="1"/>
    </location>
</feature>
<evidence type="ECO:0000313" key="2">
    <source>
        <dbReference type="Proteomes" id="UP000297245"/>
    </source>
</evidence>
<name>A0A4S8KJ94_DENBC</name>
<dbReference type="OrthoDB" id="5599163at2759"/>
<evidence type="ECO:0000313" key="1">
    <source>
        <dbReference type="EMBL" id="THU75510.1"/>
    </source>
</evidence>
<feature type="non-terminal residue" evidence="1">
    <location>
        <position position="143"/>
    </location>
</feature>
<accession>A0A4S8KJ94</accession>
<dbReference type="AlphaFoldDB" id="A0A4S8KJ94"/>
<protein>
    <submittedName>
        <fullName evidence="1">Uncharacterized protein</fullName>
    </submittedName>
</protein>
<proteinExistence type="predicted"/>
<keyword evidence="2" id="KW-1185">Reference proteome</keyword>
<dbReference type="Proteomes" id="UP000297245">
    <property type="component" value="Unassembled WGS sequence"/>
</dbReference>
<dbReference type="EMBL" id="ML181994">
    <property type="protein sequence ID" value="THU75510.1"/>
    <property type="molecule type" value="Genomic_DNA"/>
</dbReference>
<gene>
    <name evidence="1" type="ORF">K435DRAFT_588549</name>
</gene>
<reference evidence="1 2" key="1">
    <citation type="journal article" date="2019" name="Nat. Ecol. Evol.">
        <title>Megaphylogeny resolves global patterns of mushroom evolution.</title>
        <authorList>
            <person name="Varga T."/>
            <person name="Krizsan K."/>
            <person name="Foldi C."/>
            <person name="Dima B."/>
            <person name="Sanchez-Garcia M."/>
            <person name="Sanchez-Ramirez S."/>
            <person name="Szollosi G.J."/>
            <person name="Szarkandi J.G."/>
            <person name="Papp V."/>
            <person name="Albert L."/>
            <person name="Andreopoulos W."/>
            <person name="Angelini C."/>
            <person name="Antonin V."/>
            <person name="Barry K.W."/>
            <person name="Bougher N.L."/>
            <person name="Buchanan P."/>
            <person name="Buyck B."/>
            <person name="Bense V."/>
            <person name="Catcheside P."/>
            <person name="Chovatia M."/>
            <person name="Cooper J."/>
            <person name="Damon W."/>
            <person name="Desjardin D."/>
            <person name="Finy P."/>
            <person name="Geml J."/>
            <person name="Haridas S."/>
            <person name="Hughes K."/>
            <person name="Justo A."/>
            <person name="Karasinski D."/>
            <person name="Kautmanova I."/>
            <person name="Kiss B."/>
            <person name="Kocsube S."/>
            <person name="Kotiranta H."/>
            <person name="LaButti K.M."/>
            <person name="Lechner B.E."/>
            <person name="Liimatainen K."/>
            <person name="Lipzen A."/>
            <person name="Lukacs Z."/>
            <person name="Mihaltcheva S."/>
            <person name="Morgado L.N."/>
            <person name="Niskanen T."/>
            <person name="Noordeloos M.E."/>
            <person name="Ohm R.A."/>
            <person name="Ortiz-Santana B."/>
            <person name="Ovrebo C."/>
            <person name="Racz N."/>
            <person name="Riley R."/>
            <person name="Savchenko A."/>
            <person name="Shiryaev A."/>
            <person name="Soop K."/>
            <person name="Spirin V."/>
            <person name="Szebenyi C."/>
            <person name="Tomsovsky M."/>
            <person name="Tulloss R.E."/>
            <person name="Uehling J."/>
            <person name="Grigoriev I.V."/>
            <person name="Vagvolgyi C."/>
            <person name="Papp T."/>
            <person name="Martin F.M."/>
            <person name="Miettinen O."/>
            <person name="Hibbett D.S."/>
            <person name="Nagy L.G."/>
        </authorList>
    </citation>
    <scope>NUCLEOTIDE SEQUENCE [LARGE SCALE GENOMIC DNA]</scope>
    <source>
        <strain evidence="1 2">CBS 962.96</strain>
    </source>
</reference>
<sequence>RKYKPVALKVRPVKTTLPEEFRILRKIEGDLLAGMPEIPLDPPEFTPKGRYTQERKEIIDQNHSEDFLTATERRMLHWIMGEYNDAFACTPEEAGNFREDFFPSVVFPVIPHTPWVLKNIPIPPGIFDEVCKLIKAKIDNGTY</sequence>